<organism evidence="5 6">
    <name type="scientific">Shewanella dokdonensis</name>
    <dbReference type="NCBI Taxonomy" id="712036"/>
    <lineage>
        <taxon>Bacteria</taxon>
        <taxon>Pseudomonadati</taxon>
        <taxon>Pseudomonadota</taxon>
        <taxon>Gammaproteobacteria</taxon>
        <taxon>Alteromonadales</taxon>
        <taxon>Shewanellaceae</taxon>
        <taxon>Shewanella</taxon>
    </lineage>
</organism>
<evidence type="ECO:0000256" key="3">
    <source>
        <dbReference type="ARBA" id="ARBA00023163"/>
    </source>
</evidence>
<dbReference type="Pfam" id="PF00392">
    <property type="entry name" value="GntR"/>
    <property type="match status" value="1"/>
</dbReference>
<dbReference type="PANTHER" id="PTHR43537">
    <property type="entry name" value="TRANSCRIPTIONAL REGULATOR, GNTR FAMILY"/>
    <property type="match status" value="1"/>
</dbReference>
<keyword evidence="6" id="KW-1185">Reference proteome</keyword>
<evidence type="ECO:0000256" key="1">
    <source>
        <dbReference type="ARBA" id="ARBA00023015"/>
    </source>
</evidence>
<gene>
    <name evidence="5" type="ORF">KHX94_10900</name>
</gene>
<accession>A0ABX8DLI6</accession>
<reference evidence="5 6" key="1">
    <citation type="journal article" date="2012" name="Int. J. Syst. Evol. Microbiol.">
        <title>Shewanella dokdonensis sp. nov., isolated from seawater.</title>
        <authorList>
            <person name="Sung H.R."/>
            <person name="Yoon J.H."/>
            <person name="Ghim S.Y."/>
        </authorList>
    </citation>
    <scope>NUCLEOTIDE SEQUENCE [LARGE SCALE GENOMIC DNA]</scope>
    <source>
        <strain evidence="5 6">DSM 23626</strain>
    </source>
</reference>
<evidence type="ECO:0000313" key="6">
    <source>
        <dbReference type="Proteomes" id="UP000676428"/>
    </source>
</evidence>
<dbReference type="PANTHER" id="PTHR43537:SF5">
    <property type="entry name" value="UXU OPERON TRANSCRIPTIONAL REGULATOR"/>
    <property type="match status" value="1"/>
</dbReference>
<protein>
    <submittedName>
        <fullName evidence="5">FadR family transcriptional regulator</fullName>
    </submittedName>
</protein>
<keyword evidence="1" id="KW-0805">Transcription regulation</keyword>
<dbReference type="Proteomes" id="UP000676428">
    <property type="component" value="Chromosome"/>
</dbReference>
<feature type="domain" description="HTH gntR-type" evidence="4">
    <location>
        <begin position="11"/>
        <end position="81"/>
    </location>
</feature>
<dbReference type="PRINTS" id="PR00035">
    <property type="entry name" value="HTHGNTR"/>
</dbReference>
<sequence>MLRDFKPVGHIKASTNIYAQLRTAILDGRYAAGQKLPSESELISYFNVSRTTIREAIKGLEASGLVDIKRGAMGGAFVKPIGFERVESACNDLFFSGKFSFYELQYALLLIGQMIARQAAHNCTSEDAKILQQFAFENKKSCQFLAEKIANLTHNRFLIGLFQSLVQVTSGVKKQHQSNAISAHLDYQGSNLVNAIIQRDESMAEMEMSQILRSYFDELTLFNNEI</sequence>
<dbReference type="CDD" id="cd07377">
    <property type="entry name" value="WHTH_GntR"/>
    <property type="match status" value="1"/>
</dbReference>
<keyword evidence="2" id="KW-0238">DNA-binding</keyword>
<dbReference type="InterPro" id="IPR036388">
    <property type="entry name" value="WH-like_DNA-bd_sf"/>
</dbReference>
<evidence type="ECO:0000313" key="5">
    <source>
        <dbReference type="EMBL" id="QVK24831.1"/>
    </source>
</evidence>
<dbReference type="EMBL" id="CP074572">
    <property type="protein sequence ID" value="QVK24831.1"/>
    <property type="molecule type" value="Genomic_DNA"/>
</dbReference>
<proteinExistence type="predicted"/>
<dbReference type="InterPro" id="IPR036390">
    <property type="entry name" value="WH_DNA-bd_sf"/>
</dbReference>
<dbReference type="SUPFAM" id="SSF46785">
    <property type="entry name" value="Winged helix' DNA-binding domain"/>
    <property type="match status" value="1"/>
</dbReference>
<dbReference type="InterPro" id="IPR000524">
    <property type="entry name" value="Tscrpt_reg_HTH_GntR"/>
</dbReference>
<evidence type="ECO:0000256" key="2">
    <source>
        <dbReference type="ARBA" id="ARBA00023125"/>
    </source>
</evidence>
<name>A0ABX8DLI6_9GAMM</name>
<dbReference type="SMART" id="SM00345">
    <property type="entry name" value="HTH_GNTR"/>
    <property type="match status" value="1"/>
</dbReference>
<keyword evidence="3" id="KW-0804">Transcription</keyword>
<evidence type="ECO:0000259" key="4">
    <source>
        <dbReference type="PROSITE" id="PS50949"/>
    </source>
</evidence>
<dbReference type="Gene3D" id="1.10.10.10">
    <property type="entry name" value="Winged helix-like DNA-binding domain superfamily/Winged helix DNA-binding domain"/>
    <property type="match status" value="1"/>
</dbReference>
<dbReference type="PROSITE" id="PS50949">
    <property type="entry name" value="HTH_GNTR"/>
    <property type="match status" value="1"/>
</dbReference>